<comment type="caution">
    <text evidence="1">The sequence shown here is derived from an EMBL/GenBank/DDBJ whole genome shotgun (WGS) entry which is preliminary data.</text>
</comment>
<accession>A0ABS7C4Z9</accession>
<proteinExistence type="predicted"/>
<name>A0ABS7C4Z9_9BACL</name>
<dbReference type="RefSeq" id="WP_210038238.1">
    <property type="nucleotide sequence ID" value="NZ_JBHLVU010000022.1"/>
</dbReference>
<protein>
    <submittedName>
        <fullName evidence="1">Uncharacterized protein</fullName>
    </submittedName>
</protein>
<organism evidence="1 2">
    <name type="scientific">Paenibacillus sepulcri</name>
    <dbReference type="NCBI Taxonomy" id="359917"/>
    <lineage>
        <taxon>Bacteria</taxon>
        <taxon>Bacillati</taxon>
        <taxon>Bacillota</taxon>
        <taxon>Bacilli</taxon>
        <taxon>Bacillales</taxon>
        <taxon>Paenibacillaceae</taxon>
        <taxon>Paenibacillus</taxon>
    </lineage>
</organism>
<reference evidence="1 2" key="1">
    <citation type="submission" date="2021-07" db="EMBL/GenBank/DDBJ databases">
        <title>Paenibacillus radiodurans sp. nov., isolated from the southeastern edge of Tengger Desert.</title>
        <authorList>
            <person name="Zhang G."/>
        </authorList>
    </citation>
    <scope>NUCLEOTIDE SEQUENCE [LARGE SCALE GENOMIC DNA]</scope>
    <source>
        <strain evidence="1 2">CCM 7311</strain>
    </source>
</reference>
<keyword evidence="2" id="KW-1185">Reference proteome</keyword>
<sequence length="121" mass="13529">MYEVAENPSARTVGELYDIEGEIAGVRFESGIDGSPMKAFTAEAAKVFKEEYIKLELVDRTKLNKETKSLSGGSYHLRVLLKDGSSFRVAYYIKPAVLSPGAYATERLKETITGQRRLLYE</sequence>
<gene>
    <name evidence="1" type="ORF">K0U00_18420</name>
</gene>
<evidence type="ECO:0000313" key="2">
    <source>
        <dbReference type="Proteomes" id="UP001519887"/>
    </source>
</evidence>
<evidence type="ECO:0000313" key="1">
    <source>
        <dbReference type="EMBL" id="MBW7456007.1"/>
    </source>
</evidence>
<dbReference type="EMBL" id="JAHZIK010000479">
    <property type="protein sequence ID" value="MBW7456007.1"/>
    <property type="molecule type" value="Genomic_DNA"/>
</dbReference>
<dbReference type="Proteomes" id="UP001519887">
    <property type="component" value="Unassembled WGS sequence"/>
</dbReference>